<keyword evidence="6" id="KW-1185">Reference proteome</keyword>
<keyword evidence="2" id="KW-0540">Nuclease</keyword>
<evidence type="ECO:0000256" key="3">
    <source>
        <dbReference type="ARBA" id="ARBA00022801"/>
    </source>
</evidence>
<sequence length="123" mass="13684">MLSRGGRKKVEKILRLHIDHESWIEQAFVREVKKRGGLALKFVSPGRVGVPDRIVLIPGGRCVFAEIKAPGKKLRKLQIAAHRVIHGFGLEVSVVSSLEEVKTFCERYFGQGIHTASVSAVRD</sequence>
<protein>
    <submittedName>
        <fullName evidence="5">VRR-NUC domain protein</fullName>
    </submittedName>
</protein>
<feature type="domain" description="VRR-NUC" evidence="4">
    <location>
        <begin position="18"/>
        <end position="99"/>
    </location>
</feature>
<dbReference type="GO" id="GO:0016788">
    <property type="term" value="F:hydrolase activity, acting on ester bonds"/>
    <property type="evidence" value="ECO:0007669"/>
    <property type="project" value="InterPro"/>
</dbReference>
<dbReference type="InterPro" id="IPR014883">
    <property type="entry name" value="VRR_NUC"/>
</dbReference>
<reference evidence="5 6" key="1">
    <citation type="submission" date="2010-08" db="EMBL/GenBank/DDBJ databases">
        <authorList>
            <person name="Weinstock G."/>
            <person name="Sodergren E."/>
            <person name="Clifton S."/>
            <person name="Fulton L."/>
            <person name="Fulton B."/>
            <person name="Courtney L."/>
            <person name="Fronick C."/>
            <person name="Harrison M."/>
            <person name="Strong C."/>
            <person name="Farmer C."/>
            <person name="Delahaunty K."/>
            <person name="Markovic C."/>
            <person name="Hall O."/>
            <person name="Minx P."/>
            <person name="Tomlinson C."/>
            <person name="Mitreva M."/>
            <person name="Hou S."/>
            <person name="Chen J."/>
            <person name="Wollam A."/>
            <person name="Pepin K.H."/>
            <person name="Johnson M."/>
            <person name="Bhonagiri V."/>
            <person name="Zhang X."/>
            <person name="Suruliraj S."/>
            <person name="Warren W."/>
            <person name="Chinwalla A."/>
            <person name="Mardis E.R."/>
            <person name="Wilson R.K."/>
        </authorList>
    </citation>
    <scope>NUCLEOTIDE SEQUENCE [LARGE SCALE GENOMIC DNA]</scope>
    <source>
        <strain evidence="5 6">F0399</strain>
    </source>
</reference>
<name>E7N423_9FIRM</name>
<comment type="cofactor">
    <cofactor evidence="1">
        <name>Mg(2+)</name>
        <dbReference type="ChEBI" id="CHEBI:18420"/>
    </cofactor>
</comment>
<dbReference type="GO" id="GO:0003676">
    <property type="term" value="F:nucleic acid binding"/>
    <property type="evidence" value="ECO:0007669"/>
    <property type="project" value="InterPro"/>
</dbReference>
<organism evidence="5 6">
    <name type="scientific">Selenomonas artemidis F0399</name>
    <dbReference type="NCBI Taxonomy" id="749551"/>
    <lineage>
        <taxon>Bacteria</taxon>
        <taxon>Bacillati</taxon>
        <taxon>Bacillota</taxon>
        <taxon>Negativicutes</taxon>
        <taxon>Selenomonadales</taxon>
        <taxon>Selenomonadaceae</taxon>
        <taxon>Selenomonas</taxon>
    </lineage>
</organism>
<dbReference type="STRING" id="749551.HMPREF9555_01764"/>
<gene>
    <name evidence="5" type="ORF">HMPREF9555_01764</name>
</gene>
<evidence type="ECO:0000313" key="6">
    <source>
        <dbReference type="Proteomes" id="UP000004633"/>
    </source>
</evidence>
<comment type="caution">
    <text evidence="5">The sequence shown here is derived from an EMBL/GenBank/DDBJ whole genome shotgun (WGS) entry which is preliminary data.</text>
</comment>
<evidence type="ECO:0000259" key="4">
    <source>
        <dbReference type="SMART" id="SM00990"/>
    </source>
</evidence>
<dbReference type="Proteomes" id="UP000004633">
    <property type="component" value="Unassembled WGS sequence"/>
</dbReference>
<evidence type="ECO:0000313" key="5">
    <source>
        <dbReference type="EMBL" id="EFW29064.1"/>
    </source>
</evidence>
<dbReference type="AlphaFoldDB" id="E7N423"/>
<keyword evidence="3" id="KW-0378">Hydrolase</keyword>
<dbReference type="HOGENOM" id="CLU_161041_1_0_9"/>
<dbReference type="GO" id="GO:0004518">
    <property type="term" value="F:nuclease activity"/>
    <property type="evidence" value="ECO:0007669"/>
    <property type="project" value="UniProtKB-KW"/>
</dbReference>
<accession>E7N423</accession>
<dbReference type="SMART" id="SM00990">
    <property type="entry name" value="VRR_NUC"/>
    <property type="match status" value="1"/>
</dbReference>
<dbReference type="Gene3D" id="3.40.1350.10">
    <property type="match status" value="1"/>
</dbReference>
<dbReference type="EMBL" id="AECV01000041">
    <property type="protein sequence ID" value="EFW29064.1"/>
    <property type="molecule type" value="Genomic_DNA"/>
</dbReference>
<evidence type="ECO:0000256" key="1">
    <source>
        <dbReference type="ARBA" id="ARBA00001946"/>
    </source>
</evidence>
<dbReference type="InterPro" id="IPR011856">
    <property type="entry name" value="tRNA_endonuc-like_dom_sf"/>
</dbReference>
<proteinExistence type="predicted"/>
<evidence type="ECO:0000256" key="2">
    <source>
        <dbReference type="ARBA" id="ARBA00022722"/>
    </source>
</evidence>